<sequence>MKLALRVCFFFAFVFSFTAQVKAEPILPNSSKISLTDSTISDNSELFYRVGENHLLEVVYKAIFGEEIANTILWLNVFSENSLMNFSDSDFLLLESNKSGGFEIYDDYNNYISVAPDLDNNYSLETNSDNWVKSRSNRFNKWYFSTGKGREYTMTMKFSFAGKRTVKDEKGYEITVNGKLNGSYELSDNEGRKMEIKFDRSGVFRMIEGGKEIKTLVVQSQQSFRLNDAGGESVSIRARGRFNDLILTFPDGQEVFVKNRYRKPLTVVKEEEKK</sequence>
<protein>
    <submittedName>
        <fullName evidence="2">Uncharacterized protein</fullName>
    </submittedName>
</protein>
<dbReference type="EMBL" id="JAYLLN010000019">
    <property type="protein sequence ID" value="MEI5985037.1"/>
    <property type="molecule type" value="Genomic_DNA"/>
</dbReference>
<dbReference type="RefSeq" id="WP_099367882.1">
    <property type="nucleotide sequence ID" value="NZ_JAYLLN010000019.1"/>
</dbReference>
<proteinExistence type="predicted"/>
<comment type="caution">
    <text evidence="2">The sequence shown here is derived from an EMBL/GenBank/DDBJ whole genome shotgun (WGS) entry which is preliminary data.</text>
</comment>
<keyword evidence="3" id="KW-1185">Reference proteome</keyword>
<name>A0ABU8I5P4_9SPHI</name>
<feature type="chain" id="PRO_5047063533" evidence="1">
    <location>
        <begin position="24"/>
        <end position="274"/>
    </location>
</feature>
<feature type="signal peptide" evidence="1">
    <location>
        <begin position="1"/>
        <end position="23"/>
    </location>
</feature>
<organism evidence="2 3">
    <name type="scientific">Sphingobacterium tenebrionis</name>
    <dbReference type="NCBI Taxonomy" id="3111775"/>
    <lineage>
        <taxon>Bacteria</taxon>
        <taxon>Pseudomonadati</taxon>
        <taxon>Bacteroidota</taxon>
        <taxon>Sphingobacteriia</taxon>
        <taxon>Sphingobacteriales</taxon>
        <taxon>Sphingobacteriaceae</taxon>
        <taxon>Sphingobacterium</taxon>
    </lineage>
</organism>
<accession>A0ABU8I5P4</accession>
<reference evidence="2 3" key="1">
    <citation type="submission" date="2024-01" db="EMBL/GenBank/DDBJ databases">
        <title>Sphingobacterium tenebrionis sp. nov., a novel endophyte isolated from tenebrio molitor intestines.</title>
        <authorList>
            <person name="Zhang C."/>
        </authorList>
    </citation>
    <scope>NUCLEOTIDE SEQUENCE [LARGE SCALE GENOMIC DNA]</scope>
    <source>
        <strain evidence="2 3">PU5-4</strain>
    </source>
</reference>
<evidence type="ECO:0000313" key="2">
    <source>
        <dbReference type="EMBL" id="MEI5985037.1"/>
    </source>
</evidence>
<evidence type="ECO:0000256" key="1">
    <source>
        <dbReference type="SAM" id="SignalP"/>
    </source>
</evidence>
<dbReference type="Proteomes" id="UP001363035">
    <property type="component" value="Unassembled WGS sequence"/>
</dbReference>
<keyword evidence="1" id="KW-0732">Signal</keyword>
<evidence type="ECO:0000313" key="3">
    <source>
        <dbReference type="Proteomes" id="UP001363035"/>
    </source>
</evidence>
<gene>
    <name evidence="2" type="ORF">VJ786_08980</name>
</gene>